<dbReference type="EMBL" id="AZSP01000019">
    <property type="protein sequence ID" value="PVE13648.1"/>
    <property type="molecule type" value="Genomic_DNA"/>
</dbReference>
<dbReference type="InterPro" id="IPR029058">
    <property type="entry name" value="AB_hydrolase_fold"/>
</dbReference>
<dbReference type="Proteomes" id="UP000245992">
    <property type="component" value="Unassembled WGS sequence"/>
</dbReference>
<dbReference type="AlphaFoldDB" id="A0A2T7TEX7"/>
<reference evidence="1 2" key="1">
    <citation type="submission" date="2013-12" db="EMBL/GenBank/DDBJ databases">
        <title>Annotated genome of Streptomyces scopuliridis.</title>
        <authorList>
            <person name="Olson J.B."/>
        </authorList>
    </citation>
    <scope>NUCLEOTIDE SEQUENCE [LARGE SCALE GENOMIC DNA]</scope>
    <source>
        <strain evidence="1 2">RB72</strain>
    </source>
</reference>
<dbReference type="STRING" id="1440053.GCA_000718095_06930"/>
<dbReference type="OrthoDB" id="3483116at2"/>
<accession>A0A2T7TEX7</accession>
<comment type="caution">
    <text evidence="1">The sequence shown here is derived from an EMBL/GenBank/DDBJ whole genome shotgun (WGS) entry which is preliminary data.</text>
</comment>
<name>A0A2T7TEX7_9ACTN</name>
<evidence type="ECO:0000313" key="1">
    <source>
        <dbReference type="EMBL" id="PVE13648.1"/>
    </source>
</evidence>
<sequence>MTVLVVHGIGNHQGPRTRHQAAERLADIWRPALAAGYHDAGLGHLPVPDLWVAYYANRLLPGEAQGASDIASLTEDEAAIAWAWAVAAGVPRPAEAQGLATVPLRQALDWLARRNGKLAVQLARAAVTFAREVHRYFSNPVARAASREAVADEMRRHAPTVLIAHSLGSVVAYEALHAYPDLRVECFLTLGSPLGLAGGVFERLEPAPEYGLGSRPTGADTWVDLADVGDLVAVPRHLGDRFPVDRHEDCRIGSLDFHTLTSYLSCGLIAAAVAPYAETPARGTMDRAVVEDGRA</sequence>
<protein>
    <recommendedName>
        <fullName evidence="3">Serine peptidase</fullName>
    </recommendedName>
</protein>
<organism evidence="1 2">
    <name type="scientific">Streptomyces scopuliridis RB72</name>
    <dbReference type="NCBI Taxonomy" id="1440053"/>
    <lineage>
        <taxon>Bacteria</taxon>
        <taxon>Bacillati</taxon>
        <taxon>Actinomycetota</taxon>
        <taxon>Actinomycetes</taxon>
        <taxon>Kitasatosporales</taxon>
        <taxon>Streptomycetaceae</taxon>
        <taxon>Streptomyces</taxon>
    </lineage>
</organism>
<evidence type="ECO:0008006" key="3">
    <source>
        <dbReference type="Google" id="ProtNLM"/>
    </source>
</evidence>
<dbReference type="SUPFAM" id="SSF53474">
    <property type="entry name" value="alpha/beta-Hydrolases"/>
    <property type="match status" value="1"/>
</dbReference>
<gene>
    <name evidence="1" type="ORF">Y717_14550</name>
</gene>
<proteinExistence type="predicted"/>
<evidence type="ECO:0000313" key="2">
    <source>
        <dbReference type="Proteomes" id="UP000245992"/>
    </source>
</evidence>
<dbReference type="RefSeq" id="WP_051746468.1">
    <property type="nucleotide sequence ID" value="NZ_AZSP01000019.1"/>
</dbReference>
<keyword evidence="2" id="KW-1185">Reference proteome</keyword>
<dbReference type="Gene3D" id="3.40.50.1820">
    <property type="entry name" value="alpha/beta hydrolase"/>
    <property type="match status" value="1"/>
</dbReference>